<dbReference type="SUPFAM" id="SSF50677">
    <property type="entry name" value="ValRS/IleRS/LeuRS editing domain"/>
    <property type="match status" value="1"/>
</dbReference>
<dbReference type="RefSeq" id="WP_169432059.1">
    <property type="nucleotide sequence ID" value="NZ_CP027561.1"/>
</dbReference>
<name>A0A7Z3C8W0_PSEFL</name>
<evidence type="ECO:0000259" key="14">
    <source>
        <dbReference type="Pfam" id="PF13603"/>
    </source>
</evidence>
<proteinExistence type="inferred from homology"/>
<dbReference type="InterPro" id="IPR002302">
    <property type="entry name" value="Leu-tRNA-ligase"/>
</dbReference>
<evidence type="ECO:0000256" key="2">
    <source>
        <dbReference type="ARBA" id="ARBA00022490"/>
    </source>
</evidence>
<evidence type="ECO:0000256" key="9">
    <source>
        <dbReference type="HAMAP-Rule" id="MF_00049"/>
    </source>
</evidence>
<dbReference type="FunFam" id="3.10.20.590:FF:000001">
    <property type="entry name" value="Leucine--tRNA ligase"/>
    <property type="match status" value="1"/>
</dbReference>
<dbReference type="PANTHER" id="PTHR43740:SF2">
    <property type="entry name" value="LEUCINE--TRNA LIGASE, MITOCHONDRIAL"/>
    <property type="match status" value="1"/>
</dbReference>
<protein>
    <recommendedName>
        <fullName evidence="9">Leucine--tRNA ligase</fullName>
        <ecNumber evidence="9">6.1.1.4</ecNumber>
    </recommendedName>
    <alternativeName>
        <fullName evidence="9">Leucyl-tRNA synthetase</fullName>
        <shortName evidence="9">LeuRS</shortName>
    </alternativeName>
</protein>
<comment type="catalytic activity">
    <reaction evidence="8 9">
        <text>tRNA(Leu) + L-leucine + ATP = L-leucyl-tRNA(Leu) + AMP + diphosphate</text>
        <dbReference type="Rhea" id="RHEA:11688"/>
        <dbReference type="Rhea" id="RHEA-COMP:9613"/>
        <dbReference type="Rhea" id="RHEA-COMP:9622"/>
        <dbReference type="ChEBI" id="CHEBI:30616"/>
        <dbReference type="ChEBI" id="CHEBI:33019"/>
        <dbReference type="ChEBI" id="CHEBI:57427"/>
        <dbReference type="ChEBI" id="CHEBI:78442"/>
        <dbReference type="ChEBI" id="CHEBI:78494"/>
        <dbReference type="ChEBI" id="CHEBI:456215"/>
        <dbReference type="EC" id="6.1.1.4"/>
    </reaction>
</comment>
<dbReference type="HAMAP" id="MF_00049_B">
    <property type="entry name" value="Leu_tRNA_synth_B"/>
    <property type="match status" value="1"/>
</dbReference>
<dbReference type="FunFam" id="2.20.28.290:FF:000001">
    <property type="entry name" value="Leucine--tRNA ligase"/>
    <property type="match status" value="1"/>
</dbReference>
<dbReference type="Gene3D" id="3.10.20.590">
    <property type="match status" value="1"/>
</dbReference>
<dbReference type="InterPro" id="IPR002300">
    <property type="entry name" value="aa-tRNA-synth_Ia"/>
</dbReference>
<evidence type="ECO:0000259" key="12">
    <source>
        <dbReference type="Pfam" id="PF08264"/>
    </source>
</evidence>
<dbReference type="GO" id="GO:0006429">
    <property type="term" value="P:leucyl-tRNA aminoacylation"/>
    <property type="evidence" value="ECO:0007669"/>
    <property type="project" value="UniProtKB-UniRule"/>
</dbReference>
<dbReference type="Gene3D" id="2.20.28.290">
    <property type="match status" value="1"/>
</dbReference>
<accession>A0A7Z3C8W0</accession>
<dbReference type="InterPro" id="IPR013155">
    <property type="entry name" value="M/V/L/I-tRNA-synth_anticd-bd"/>
</dbReference>
<evidence type="ECO:0000313" key="15">
    <source>
        <dbReference type="EMBL" id="QJP97747.1"/>
    </source>
</evidence>
<organism evidence="15 16">
    <name type="scientific">Pseudomonas fluorescens</name>
    <dbReference type="NCBI Taxonomy" id="294"/>
    <lineage>
        <taxon>Bacteria</taxon>
        <taxon>Pseudomonadati</taxon>
        <taxon>Pseudomonadota</taxon>
        <taxon>Gammaproteobacteria</taxon>
        <taxon>Pseudomonadales</taxon>
        <taxon>Pseudomonadaceae</taxon>
        <taxon>Pseudomonas</taxon>
    </lineage>
</organism>
<dbReference type="InterPro" id="IPR001412">
    <property type="entry name" value="aa-tRNA-synth_I_CS"/>
</dbReference>
<dbReference type="GO" id="GO:0005829">
    <property type="term" value="C:cytosol"/>
    <property type="evidence" value="ECO:0007669"/>
    <property type="project" value="TreeGrafter"/>
</dbReference>
<dbReference type="AlphaFoldDB" id="A0A7Z3C8W0"/>
<dbReference type="InterPro" id="IPR009008">
    <property type="entry name" value="Val/Leu/Ile-tRNA-synth_edit"/>
</dbReference>
<dbReference type="InterPro" id="IPR014729">
    <property type="entry name" value="Rossmann-like_a/b/a_fold"/>
</dbReference>
<feature type="short sequence motif" description="'HIGH' region" evidence="9">
    <location>
        <begin position="42"/>
        <end position="52"/>
    </location>
</feature>
<dbReference type="Pfam" id="PF08264">
    <property type="entry name" value="Anticodon_1"/>
    <property type="match status" value="1"/>
</dbReference>
<evidence type="ECO:0000313" key="16">
    <source>
        <dbReference type="Proteomes" id="UP000501669"/>
    </source>
</evidence>
<dbReference type="Pfam" id="PF00133">
    <property type="entry name" value="tRNA-synt_1"/>
    <property type="match status" value="2"/>
</dbReference>
<dbReference type="Pfam" id="PF09334">
    <property type="entry name" value="tRNA-synt_1g"/>
    <property type="match status" value="1"/>
</dbReference>
<dbReference type="PRINTS" id="PR00985">
    <property type="entry name" value="TRNASYNTHLEU"/>
</dbReference>
<dbReference type="Gene3D" id="3.90.740.10">
    <property type="entry name" value="Valyl/Leucyl/Isoleucyl-tRNA synthetase, editing domain"/>
    <property type="match status" value="1"/>
</dbReference>
<dbReference type="PANTHER" id="PTHR43740">
    <property type="entry name" value="LEUCYL-TRNA SYNTHETASE"/>
    <property type="match status" value="1"/>
</dbReference>
<dbReference type="GO" id="GO:0005524">
    <property type="term" value="F:ATP binding"/>
    <property type="evidence" value="ECO:0007669"/>
    <property type="project" value="UniProtKB-UniRule"/>
</dbReference>
<dbReference type="Pfam" id="PF13603">
    <property type="entry name" value="tRNA-synt_1_2"/>
    <property type="match status" value="1"/>
</dbReference>
<dbReference type="CDD" id="cd00812">
    <property type="entry name" value="LeuRS_core"/>
    <property type="match status" value="1"/>
</dbReference>
<keyword evidence="2 9" id="KW-0963">Cytoplasm</keyword>
<feature type="domain" description="Leucyl-tRNA synthetase editing" evidence="14">
    <location>
        <begin position="221"/>
        <end position="405"/>
    </location>
</feature>
<dbReference type="PROSITE" id="PS00178">
    <property type="entry name" value="AA_TRNA_LIGASE_I"/>
    <property type="match status" value="1"/>
</dbReference>
<dbReference type="InterPro" id="IPR025709">
    <property type="entry name" value="Leu_tRNA-synth_edit"/>
</dbReference>
<dbReference type="EC" id="6.1.1.4" evidence="9"/>
<evidence type="ECO:0000256" key="8">
    <source>
        <dbReference type="ARBA" id="ARBA00047469"/>
    </source>
</evidence>
<dbReference type="Gene3D" id="1.10.730.10">
    <property type="entry name" value="Isoleucyl-tRNA Synthetase, Domain 1"/>
    <property type="match status" value="1"/>
</dbReference>
<feature type="domain" description="Methionyl/Leucyl tRNA synthetase" evidence="13">
    <location>
        <begin position="39"/>
        <end position="171"/>
    </location>
</feature>
<dbReference type="GO" id="GO:0002161">
    <property type="term" value="F:aminoacyl-tRNA deacylase activity"/>
    <property type="evidence" value="ECO:0007669"/>
    <property type="project" value="InterPro"/>
</dbReference>
<evidence type="ECO:0000256" key="3">
    <source>
        <dbReference type="ARBA" id="ARBA00022598"/>
    </source>
</evidence>
<dbReference type="FunFam" id="3.90.740.10:FF:000012">
    <property type="entry name" value="Leucine--tRNA ligase"/>
    <property type="match status" value="1"/>
</dbReference>
<dbReference type="InterPro" id="IPR015413">
    <property type="entry name" value="Methionyl/Leucyl_tRNA_Synth"/>
</dbReference>
<evidence type="ECO:0000256" key="5">
    <source>
        <dbReference type="ARBA" id="ARBA00022840"/>
    </source>
</evidence>
<dbReference type="FunFam" id="3.40.50.620:FF:000056">
    <property type="entry name" value="Leucine--tRNA ligase"/>
    <property type="match status" value="1"/>
</dbReference>
<dbReference type="Gene3D" id="3.40.50.620">
    <property type="entry name" value="HUPs"/>
    <property type="match status" value="2"/>
</dbReference>
<evidence type="ECO:0000256" key="1">
    <source>
        <dbReference type="ARBA" id="ARBA00005594"/>
    </source>
</evidence>
<evidence type="ECO:0000256" key="4">
    <source>
        <dbReference type="ARBA" id="ARBA00022741"/>
    </source>
</evidence>
<dbReference type="CDD" id="cd07958">
    <property type="entry name" value="Anticodon_Ia_Leu_BEm"/>
    <property type="match status" value="1"/>
</dbReference>
<feature type="domain" description="Methionyl/Valyl/Leucyl/Isoleucyl-tRNA synthetase anticodon-binding" evidence="12">
    <location>
        <begin position="708"/>
        <end position="831"/>
    </location>
</feature>
<reference evidence="15 16" key="1">
    <citation type="submission" date="2018-03" db="EMBL/GenBank/DDBJ databases">
        <title>Complete genome sequence of Pseudomonas fluorescens sp. G7.</title>
        <authorList>
            <person name="Gao C.-H."/>
            <person name="Li Z."/>
            <person name="Cai P."/>
        </authorList>
    </citation>
    <scope>NUCLEOTIDE SEQUENCE [LARGE SCALE GENOMIC DNA]</scope>
    <source>
        <strain evidence="15 16">G7</strain>
    </source>
</reference>
<gene>
    <name evidence="9" type="primary">leuS</name>
    <name evidence="15" type="ORF">C6Y56_25380</name>
</gene>
<dbReference type="EMBL" id="CP027561">
    <property type="protein sequence ID" value="QJP97747.1"/>
    <property type="molecule type" value="Genomic_DNA"/>
</dbReference>
<dbReference type="SUPFAM" id="SSF47323">
    <property type="entry name" value="Anticodon-binding domain of a subclass of class I aminoacyl-tRNA synthetases"/>
    <property type="match status" value="1"/>
</dbReference>
<dbReference type="InterPro" id="IPR009080">
    <property type="entry name" value="tRNAsynth_Ia_anticodon-bd"/>
</dbReference>
<evidence type="ECO:0000256" key="7">
    <source>
        <dbReference type="ARBA" id="ARBA00023146"/>
    </source>
</evidence>
<feature type="domain" description="Aminoacyl-tRNA synthetase class Ia" evidence="11">
    <location>
        <begin position="626"/>
        <end position="659"/>
    </location>
</feature>
<evidence type="ECO:0000256" key="10">
    <source>
        <dbReference type="RuleBase" id="RU363035"/>
    </source>
</evidence>
<keyword evidence="7 9" id="KW-0030">Aminoacyl-tRNA synthetase</keyword>
<dbReference type="NCBIfam" id="TIGR00396">
    <property type="entry name" value="leuS_bact"/>
    <property type="match status" value="1"/>
</dbReference>
<keyword evidence="5 9" id="KW-0067">ATP-binding</keyword>
<dbReference type="GO" id="GO:0004823">
    <property type="term" value="F:leucine-tRNA ligase activity"/>
    <property type="evidence" value="ECO:0007669"/>
    <property type="project" value="UniProtKB-UniRule"/>
</dbReference>
<evidence type="ECO:0000259" key="11">
    <source>
        <dbReference type="Pfam" id="PF00133"/>
    </source>
</evidence>
<comment type="similarity">
    <text evidence="1 9 10">Belongs to the class-I aminoacyl-tRNA synthetase family.</text>
</comment>
<evidence type="ECO:0000259" key="13">
    <source>
        <dbReference type="Pfam" id="PF09334"/>
    </source>
</evidence>
<dbReference type="FunFam" id="1.10.730.10:FF:000003">
    <property type="entry name" value="Leucine--tRNA ligase"/>
    <property type="match status" value="1"/>
</dbReference>
<keyword evidence="4 9" id="KW-0547">Nucleotide-binding</keyword>
<dbReference type="FunFam" id="3.40.50.620:FF:000003">
    <property type="entry name" value="Leucine--tRNA ligase"/>
    <property type="match status" value="1"/>
</dbReference>
<evidence type="ECO:0000256" key="6">
    <source>
        <dbReference type="ARBA" id="ARBA00022917"/>
    </source>
</evidence>
<keyword evidence="6 9" id="KW-0648">Protein biosynthesis</keyword>
<dbReference type="SUPFAM" id="SSF52374">
    <property type="entry name" value="Nucleotidylyl transferase"/>
    <property type="match status" value="1"/>
</dbReference>
<keyword evidence="3 9" id="KW-0436">Ligase</keyword>
<feature type="short sequence motif" description="'KMSKS' region" evidence="9">
    <location>
        <begin position="627"/>
        <end position="631"/>
    </location>
</feature>
<sequence>MHEQYQPREIEAAAQSFWDEQKSFEVSEQPGKETYYCLSMFPYPSGKLHMGHVRNYTIGDVISRYQRMLGKNVLQPMGWDAFGMPAENAAMKNNVAPAKWTYENIAYMKSQLRSLGLAVDWSREVTTCKPDYYRWEQWLFTRLFEKGVIYRKNGTVNWDPIDQTVLANEQVIDGRGWRSGALIEKREIPMYYFKITAYADELLESLDELTGWPEQVKTMQRNWIGKSRGMEVQFPYNVDSIGESGTLKVFTTRPDTLMGATYVAVAAEHHLAALAARNNPELQAFIAECKGGSVAEADVATQEKKGLPTGLFVEHPLTGEKLPVWVANYVLMHYGDGAVMAVPAHDERDFEFAHKYNLPVKSVVRTSSGETNPAPWQDAYGEHGTLINSGEFDGLDFAGAFDAMEVALIKKNLGASRTQFRLRDWGISRQRYWGCPIPIIHCDACGDVPVPEDQLPVVLPEDVVPDGAGSPLARMPEFYECTCPKCGQPAKRETDTMDTFVESSWYYARYASPHFEGGLVEKSAADHWLPVDQYIGGIEHAILHLLYARFFHKLMRDEGLVSSNEPFKNLLTQGMVIAETYYRREANGAYTWFNPADVDLERDGKGNVTSARLKTDGLPVEIGGTEKMAKSKNNGVDPQSMIDQFGADTCRLFMMFASPPDMSAAWSDSGVEGSHRFLKRVWRLAQAHVTQGLPGKLDIAGLNDEQKAVRRAIHQAIKQASHDVGQNHKFNTAIAQVMTLMNVLEKAAQSTEQDRALVQEGLEAVTLLLAPITPHICHELWNQLGHADPVIDAGWPVVDESALVQDSLTLVIQVNGKLRGQIEMPAAATREEVEAAARANENVLRFVDGLTIRKVIVVPGKLVNIVAS</sequence>
<dbReference type="Proteomes" id="UP000501669">
    <property type="component" value="Chromosome"/>
</dbReference>
<feature type="domain" description="Aminoacyl-tRNA synthetase class Ia" evidence="11">
    <location>
        <begin position="423"/>
        <end position="579"/>
    </location>
</feature>
<comment type="subcellular location">
    <subcellularLocation>
        <location evidence="9">Cytoplasm</location>
    </subcellularLocation>
</comment>
<feature type="binding site" evidence="9">
    <location>
        <position position="630"/>
    </location>
    <ligand>
        <name>ATP</name>
        <dbReference type="ChEBI" id="CHEBI:30616"/>
    </ligand>
</feature>